<feature type="region of interest" description="Disordered" evidence="1">
    <location>
        <begin position="214"/>
        <end position="372"/>
    </location>
</feature>
<keyword evidence="2" id="KW-0812">Transmembrane</keyword>
<reference evidence="4" key="2">
    <citation type="submission" date="2020-02" db="EMBL/GenBank/DDBJ databases">
        <title>Esox lucius (northern pike) genome, fEsoLuc1, primary haplotype.</title>
        <authorList>
            <person name="Myers G."/>
            <person name="Karagic N."/>
            <person name="Meyer A."/>
            <person name="Pippel M."/>
            <person name="Reichard M."/>
            <person name="Winkler S."/>
            <person name="Tracey A."/>
            <person name="Sims Y."/>
            <person name="Howe K."/>
            <person name="Rhie A."/>
            <person name="Formenti G."/>
            <person name="Durbin R."/>
            <person name="Fedrigo O."/>
            <person name="Jarvis E.D."/>
        </authorList>
    </citation>
    <scope>NUCLEOTIDE SEQUENCE [LARGE SCALE GENOMIC DNA]</scope>
</reference>
<dbReference type="InParanoid" id="A0A3P8ZEZ4"/>
<feature type="transmembrane region" description="Helical" evidence="2">
    <location>
        <begin position="530"/>
        <end position="549"/>
    </location>
</feature>
<keyword evidence="2" id="KW-0472">Membrane</keyword>
<sequence length="593" mass="66232">MNTRKPAQKAKARHLCFALLLLYFPVVWCGVPGPCRYSLTKSHLVNLNRLMDNQLENGCPITYVFTERQSLSEVCYVKAAFPQILELLNTHFRFARKSDNGRYVKALKKVMYDLYSQNCIPEINEEVEDNPVKFVRMHSTSPREALRKALGLMEMYMTLITRSIEPIDWNCEEEYAEDYSEFTTAVSIPMTAEPESQCACPSVGPVAPNDSLMSHIKWNNPSQATLSPPTSAMPPKPPYPHLRTNNADPEVFFRSPSSKGPPSPREQQRTVPNGSSLGGSREEEIHWDSRPNPPTETESKSAIHSRVADRPSAQNPSRYSPSNLVLQGTTGSKDNNFYFPGTERITEASTVRSAGRETDGSPPSSFTVPRTKGDSHVPFLYKVVGITPSSDSESSAYLLAKRSLDARTNEIRQNGLSTEIPQQQTRETHPGTEVYSHDGDLAIRRATTEASPHLKMTEPERPLTATEVLDPVIKTESKHALTSYEEVFPDNLSKRTNVDDAPISEKHIEDSEIEFPKGDTGHSRISYQTAFIIAAVCIGLLLISIQLCLNERKKLQALLHSDSIIENQRAFSSTENVELQYIAKDLGLISSCQ</sequence>
<organism evidence="4 5">
    <name type="scientific">Esox lucius</name>
    <name type="common">Northern pike</name>
    <dbReference type="NCBI Taxonomy" id="8010"/>
    <lineage>
        <taxon>Eukaryota</taxon>
        <taxon>Metazoa</taxon>
        <taxon>Chordata</taxon>
        <taxon>Craniata</taxon>
        <taxon>Vertebrata</taxon>
        <taxon>Euteleostomi</taxon>
        <taxon>Actinopterygii</taxon>
        <taxon>Neopterygii</taxon>
        <taxon>Teleostei</taxon>
        <taxon>Protacanthopterygii</taxon>
        <taxon>Esociformes</taxon>
        <taxon>Esocidae</taxon>
        <taxon>Esox</taxon>
    </lineage>
</organism>
<dbReference type="GO" id="GO:0005125">
    <property type="term" value="F:cytokine activity"/>
    <property type="evidence" value="ECO:0007669"/>
    <property type="project" value="InterPro"/>
</dbReference>
<dbReference type="Pfam" id="PF05337">
    <property type="entry name" value="CSF-1"/>
    <property type="match status" value="1"/>
</dbReference>
<dbReference type="CTD" id="100004617"/>
<dbReference type="Bgee" id="ENSELUG00000003609">
    <property type="expression patterns" value="Expressed in embryo and 6 other cell types or tissues"/>
</dbReference>
<dbReference type="PANTHER" id="PTHR10058:SF0">
    <property type="entry name" value="MACROPHAGE COLONY-STIMULATING FACTOR 1"/>
    <property type="match status" value="1"/>
</dbReference>
<reference evidence="4" key="4">
    <citation type="submission" date="2025-09" db="UniProtKB">
        <authorList>
            <consortium name="Ensembl"/>
        </authorList>
    </citation>
    <scope>IDENTIFICATION</scope>
</reference>
<dbReference type="InterPro" id="IPR008001">
    <property type="entry name" value="MCSF-1"/>
</dbReference>
<evidence type="ECO:0000313" key="4">
    <source>
        <dbReference type="Ensembl" id="ENSELUP00000027404.2"/>
    </source>
</evidence>
<keyword evidence="3" id="KW-0732">Signal</keyword>
<dbReference type="OrthoDB" id="8702024at2759"/>
<feature type="chain" id="PRO_5044193076" description="Colony stimulating factor 1a (macrophage)" evidence="3">
    <location>
        <begin position="30"/>
        <end position="593"/>
    </location>
</feature>
<dbReference type="AlphaFoldDB" id="A0A3P8ZEZ4"/>
<feature type="compositionally biased region" description="Pro residues" evidence="1">
    <location>
        <begin position="231"/>
        <end position="240"/>
    </location>
</feature>
<dbReference type="OMA" id="DCERTEL"/>
<dbReference type="Gene3D" id="1.20.1250.10">
    <property type="match status" value="1"/>
</dbReference>
<dbReference type="Proteomes" id="UP000265140">
    <property type="component" value="Chromosome 17"/>
</dbReference>
<evidence type="ECO:0000256" key="1">
    <source>
        <dbReference type="SAM" id="MobiDB-lite"/>
    </source>
</evidence>
<dbReference type="GO" id="GO:0008083">
    <property type="term" value="F:growth factor activity"/>
    <property type="evidence" value="ECO:0007669"/>
    <property type="project" value="InterPro"/>
</dbReference>
<accession>A0A3P8ZEZ4</accession>
<feature type="compositionally biased region" description="Basic and acidic residues" evidence="1">
    <location>
        <begin position="280"/>
        <end position="289"/>
    </location>
</feature>
<dbReference type="SUPFAM" id="SSF47266">
    <property type="entry name" value="4-helical cytokines"/>
    <property type="match status" value="1"/>
</dbReference>
<name>A0A3P8ZEZ4_ESOLU</name>
<feature type="compositionally biased region" description="Basic and acidic residues" evidence="1">
    <location>
        <begin position="297"/>
        <end position="309"/>
    </location>
</feature>
<proteinExistence type="predicted"/>
<dbReference type="GO" id="GO:0005615">
    <property type="term" value="C:extracellular space"/>
    <property type="evidence" value="ECO:0007669"/>
    <property type="project" value="TreeGrafter"/>
</dbReference>
<dbReference type="InterPro" id="IPR009079">
    <property type="entry name" value="4_helix_cytokine-like_core"/>
</dbReference>
<feature type="compositionally biased region" description="Polar residues" evidence="1">
    <location>
        <begin position="312"/>
        <end position="335"/>
    </location>
</feature>
<reference evidence="5" key="1">
    <citation type="journal article" date="2014" name="PLoS ONE">
        <title>The genome and linkage map of the northern pike (Esox lucius): conserved synteny revealed between the salmonid sister group and the Neoteleostei.</title>
        <authorList>
            <person name="Rondeau E.B."/>
            <person name="Minkley D.R."/>
            <person name="Leong J.S."/>
            <person name="Messmer A.M."/>
            <person name="Jantzen J.R."/>
            <person name="von Schalburg K.R."/>
            <person name="Lemon C."/>
            <person name="Bird N.H."/>
            <person name="Koop B.F."/>
        </authorList>
    </citation>
    <scope>NUCLEOTIDE SEQUENCE</scope>
</reference>
<keyword evidence="2" id="KW-1133">Transmembrane helix</keyword>
<dbReference type="FunCoup" id="A0A3P8ZEZ4">
    <property type="interactions" value="169"/>
</dbReference>
<dbReference type="GeneID" id="105016804"/>
<evidence type="ECO:0008006" key="6">
    <source>
        <dbReference type="Google" id="ProtNLM"/>
    </source>
</evidence>
<dbReference type="FunFam" id="1.20.1250.10:FF:000056">
    <property type="entry name" value="Colony-stimulating factor 1b (macrophage)"/>
    <property type="match status" value="1"/>
</dbReference>
<evidence type="ECO:0000256" key="2">
    <source>
        <dbReference type="SAM" id="Phobius"/>
    </source>
</evidence>
<reference evidence="4" key="3">
    <citation type="submission" date="2025-08" db="UniProtKB">
        <authorList>
            <consortium name="Ensembl"/>
        </authorList>
    </citation>
    <scope>IDENTIFICATION</scope>
</reference>
<dbReference type="Ensembl" id="ENSELUT00000016024.3">
    <property type="protein sequence ID" value="ENSELUP00000027404.2"/>
    <property type="gene ID" value="ENSELUG00000003609.3"/>
</dbReference>
<dbReference type="GO" id="GO:0016020">
    <property type="term" value="C:membrane"/>
    <property type="evidence" value="ECO:0007669"/>
    <property type="project" value="InterPro"/>
</dbReference>
<dbReference type="RefSeq" id="XP_010879179.2">
    <property type="nucleotide sequence ID" value="XM_010880877.3"/>
</dbReference>
<feature type="compositionally biased region" description="Polar residues" evidence="1">
    <location>
        <begin position="217"/>
        <end position="227"/>
    </location>
</feature>
<dbReference type="PANTHER" id="PTHR10058">
    <property type="entry name" value="MACROPHAGE COLONY STIMULATING FACTOR"/>
    <property type="match status" value="1"/>
</dbReference>
<keyword evidence="5" id="KW-1185">Reference proteome</keyword>
<dbReference type="KEGG" id="els:105016804"/>
<evidence type="ECO:0000313" key="5">
    <source>
        <dbReference type="Proteomes" id="UP000265140"/>
    </source>
</evidence>
<evidence type="ECO:0000256" key="3">
    <source>
        <dbReference type="SAM" id="SignalP"/>
    </source>
</evidence>
<dbReference type="GeneTree" id="ENSGT00390000015805"/>
<feature type="signal peptide" evidence="3">
    <location>
        <begin position="1"/>
        <end position="29"/>
    </location>
</feature>
<protein>
    <recommendedName>
        <fullName evidence="6">Colony stimulating factor 1a (macrophage)</fullName>
    </recommendedName>
</protein>
<dbReference type="STRING" id="8010.ENSELUP00000027404"/>